<evidence type="ECO:0000256" key="5">
    <source>
        <dbReference type="SAM" id="Coils"/>
    </source>
</evidence>
<dbReference type="PRINTS" id="PR00364">
    <property type="entry name" value="DISEASERSIST"/>
</dbReference>
<dbReference type="RefSeq" id="XP_004514300.1">
    <property type="nucleotide sequence ID" value="XM_004514243.3"/>
</dbReference>
<dbReference type="InterPro" id="IPR002182">
    <property type="entry name" value="NB-ARC"/>
</dbReference>
<feature type="coiled-coil region" evidence="5">
    <location>
        <begin position="1305"/>
        <end position="1374"/>
    </location>
</feature>
<dbReference type="GO" id="GO:0043531">
    <property type="term" value="F:ADP binding"/>
    <property type="evidence" value="ECO:0007669"/>
    <property type="project" value="InterPro"/>
</dbReference>
<dbReference type="Pfam" id="PF23282">
    <property type="entry name" value="WHD_ROQ1"/>
    <property type="match status" value="1"/>
</dbReference>
<keyword evidence="1" id="KW-0433">Leucine-rich repeat</keyword>
<dbReference type="SUPFAM" id="SSF52058">
    <property type="entry name" value="L domain-like"/>
    <property type="match status" value="1"/>
</dbReference>
<evidence type="ECO:0000313" key="8">
    <source>
        <dbReference type="Proteomes" id="UP000087171"/>
    </source>
</evidence>
<evidence type="ECO:0000313" key="9">
    <source>
        <dbReference type="RefSeq" id="XP_004514300.1"/>
    </source>
</evidence>
<dbReference type="InterPro" id="IPR000157">
    <property type="entry name" value="TIR_dom"/>
</dbReference>
<dbReference type="Gene3D" id="3.40.50.10140">
    <property type="entry name" value="Toll/interleukin-1 receptor homology (TIR) domain"/>
    <property type="match status" value="1"/>
</dbReference>
<feature type="domain" description="TIR" evidence="7">
    <location>
        <begin position="7"/>
        <end position="179"/>
    </location>
</feature>
<keyword evidence="4" id="KW-0520">NAD</keyword>
<evidence type="ECO:0000256" key="4">
    <source>
        <dbReference type="ARBA" id="ARBA00023027"/>
    </source>
</evidence>
<dbReference type="PANTHER" id="PTHR11017:SF219">
    <property type="entry name" value="ARCHAEAL ATPASE"/>
    <property type="match status" value="1"/>
</dbReference>
<dbReference type="eggNOG" id="ENOG502R4BG">
    <property type="taxonomic scope" value="Eukaryota"/>
</dbReference>
<accession>A0A1S2Z3B7</accession>
<dbReference type="InterPro" id="IPR036390">
    <property type="entry name" value="WH_DNA-bd_sf"/>
</dbReference>
<dbReference type="GO" id="GO:0006952">
    <property type="term" value="P:defense response"/>
    <property type="evidence" value="ECO:0007669"/>
    <property type="project" value="UniProtKB-KW"/>
</dbReference>
<keyword evidence="2" id="KW-0677">Repeat</keyword>
<dbReference type="FunFam" id="3.40.50.10140:FF:000007">
    <property type="entry name" value="Disease resistance protein (TIR-NBS-LRR class)"/>
    <property type="match status" value="1"/>
</dbReference>
<dbReference type="InterPro" id="IPR058192">
    <property type="entry name" value="WHD_ROQ1-like"/>
</dbReference>
<dbReference type="InterPro" id="IPR027417">
    <property type="entry name" value="P-loop_NTPase"/>
</dbReference>
<feature type="region of interest" description="Disordered" evidence="6">
    <location>
        <begin position="1096"/>
        <end position="1117"/>
    </location>
</feature>
<evidence type="ECO:0000259" key="7">
    <source>
        <dbReference type="PROSITE" id="PS50104"/>
    </source>
</evidence>
<dbReference type="InterPro" id="IPR035897">
    <property type="entry name" value="Toll_tir_struct_dom_sf"/>
</dbReference>
<keyword evidence="3" id="KW-0611">Plant defense</keyword>
<dbReference type="InterPro" id="IPR044974">
    <property type="entry name" value="Disease_R_plants"/>
</dbReference>
<dbReference type="InterPro" id="IPR058546">
    <property type="entry name" value="RPS4B/Roq1-like_LRR"/>
</dbReference>
<sequence length="1414" mass="159705">MSVQSSFTYDVYLSFRGEDTRFGFTSNLFAALKQRSIHTFTDDALLLKEENISQSLFRAIEESRIFIIIFSPNYASSKWCLEELTTILEYYEEGKKKNWGKVLPIFYDVDPSDVRNGRGSYGEALDKHEEMFKDDLEKVDKWRFALRNAANFSGFHFQRRDGNEYKFIESIVKEVFRMISRVSSLHVAGYPVGLESRVDKVNSLLNLGSDDLVQMVGIWGIGGIGKTTIARAVCNSISHLFEGLCFLNDVRQNSMKYGLVHLQETVLSEICGDVNKIKSVNQGIPIIKQKLHRKKVLLVLDDVDNLKQLQVIAGASDWFGPGSRIIVTTRDKHFLVSHAIERIYEADALSEKESLDLLSWNAFKTDKVDPCFVDILKRALTFASGLPLALQVVGSYLFGRSINQWISALDHYERVPDKHIQTVLKISYDSLEEEEKSVFLDIACFFNGHKLEDVKDILLARYGVSAKYSIEELIEKSLIKIDDGLVTLHNLIQDMGREIVRQESPYEPGKRSRLWLPKDVVCVLEKNSGSSTIESLFLDFPKDEVNSHGPKGKEVYWDGQALKRMQNLKILVIKSGCFNKGPTHLPNSLKVLKWRGYPSASLPNDFHPKKLAILELPASCVVVTEPIQTFRSLKYMNLNYCELITHIPDVSGLPNLETLSFRDCVNLSEIHVSVGFLDKLKILDAGHCKKLMAFPPIRLISLEQFYISHCSTLESFPEILGKMENLTELRIIGSPIQELPFSIQNLNRLRKLELQICGTVQLPSSIAMFSQLGLMCVSRCEGLWLTKQDIGEEWDTKSSKTERLILSYCNISDDFLPIGLTLFANVKDLDLSGNHFTILHACIKECHFLRNLKLNDCVLIREITVMPCKLETLSAKRCKSLKYMDLTGECHSLRELTLDDCIYLREIKGVLSNLDHFSAKNCTLLTSQCASMLVNQEMIEAGNKMFSLPGSNIPDWFAHRTSGESISFWFRNKFPAISLCLVIGQEDELPISVKFSPKVLINGNELSGGNQKVYKFRIATDHILLFDARMLSFEDNGDTELSDYEWNHVVVSYEDLITDNGVPIRVVAKYSGIHVFKQTSGLEDIQFTNPRKTFINANLGPNSMAEPPQRETSESLSNNEVYATLKENDPPVIHGCSVDEDADLDAVSCEEESSSNTEGSDSDDPFDLINRKLCVSWKKIISSGSSSGDANLRSISEAINALELLMVKDLSEVSSDPAAHSKLHQLLDLLGASSHPKVTVEMKEAIVEFKRKAFLLFQQFQSTVESVKTLKDFEKHLTRIKQETVEGKSRRKDLKNSIKRVSLGIKAENSSKKELESEIAVLRKQLATKERDLEQFVVNLKNQEETLSTYSTSYASLNEQAQSLLKQADDLLAVSSGIKDEGEAAEVEQSRLRWTWSIDLTGQLNQMKKNILGF</sequence>
<protein>
    <submittedName>
        <fullName evidence="9">TMV resistance protein N-like</fullName>
    </submittedName>
</protein>
<organism evidence="8 9">
    <name type="scientific">Cicer arietinum</name>
    <name type="common">Chickpea</name>
    <name type="synonym">Garbanzo</name>
    <dbReference type="NCBI Taxonomy" id="3827"/>
    <lineage>
        <taxon>Eukaryota</taxon>
        <taxon>Viridiplantae</taxon>
        <taxon>Streptophyta</taxon>
        <taxon>Embryophyta</taxon>
        <taxon>Tracheophyta</taxon>
        <taxon>Spermatophyta</taxon>
        <taxon>Magnoliopsida</taxon>
        <taxon>eudicotyledons</taxon>
        <taxon>Gunneridae</taxon>
        <taxon>Pentapetalae</taxon>
        <taxon>rosids</taxon>
        <taxon>fabids</taxon>
        <taxon>Fabales</taxon>
        <taxon>Fabaceae</taxon>
        <taxon>Papilionoideae</taxon>
        <taxon>50 kb inversion clade</taxon>
        <taxon>NPAAA clade</taxon>
        <taxon>Hologalegina</taxon>
        <taxon>IRL clade</taxon>
        <taxon>Cicereae</taxon>
        <taxon>Cicer</taxon>
    </lineage>
</organism>
<dbReference type="PROSITE" id="PS50104">
    <property type="entry name" value="TIR"/>
    <property type="match status" value="1"/>
</dbReference>
<dbReference type="Gene3D" id="1.10.8.430">
    <property type="entry name" value="Helical domain of apoptotic protease-activating factors"/>
    <property type="match status" value="1"/>
</dbReference>
<dbReference type="GeneID" id="101491842"/>
<evidence type="ECO:0000256" key="1">
    <source>
        <dbReference type="ARBA" id="ARBA00022614"/>
    </source>
</evidence>
<gene>
    <name evidence="9" type="primary">LOC101491842</name>
</gene>
<dbReference type="Pfam" id="PF23286">
    <property type="entry name" value="LRR_13"/>
    <property type="match status" value="1"/>
</dbReference>
<dbReference type="InterPro" id="IPR032675">
    <property type="entry name" value="LRR_dom_sf"/>
</dbReference>
<dbReference type="SUPFAM" id="SSF52200">
    <property type="entry name" value="Toll/Interleukin receptor TIR domain"/>
    <property type="match status" value="1"/>
</dbReference>
<dbReference type="Pfam" id="PF01582">
    <property type="entry name" value="TIR"/>
    <property type="match status" value="1"/>
</dbReference>
<keyword evidence="5" id="KW-0175">Coiled coil</keyword>
<dbReference type="KEGG" id="cam:101491842"/>
<evidence type="ECO:0000256" key="3">
    <source>
        <dbReference type="ARBA" id="ARBA00022821"/>
    </source>
</evidence>
<keyword evidence="8" id="KW-1185">Reference proteome</keyword>
<dbReference type="SMART" id="SM00255">
    <property type="entry name" value="TIR"/>
    <property type="match status" value="1"/>
</dbReference>
<dbReference type="OrthoDB" id="1425460at2759"/>
<dbReference type="Gene3D" id="3.80.10.10">
    <property type="entry name" value="Ribonuclease Inhibitor"/>
    <property type="match status" value="2"/>
</dbReference>
<dbReference type="GO" id="GO:0007165">
    <property type="term" value="P:signal transduction"/>
    <property type="evidence" value="ECO:0007669"/>
    <property type="project" value="InterPro"/>
</dbReference>
<name>A0A1S2Z3B7_CICAR</name>
<dbReference type="Proteomes" id="UP000087171">
    <property type="component" value="Unplaced"/>
</dbReference>
<dbReference type="Gene3D" id="3.40.50.300">
    <property type="entry name" value="P-loop containing nucleotide triphosphate hydrolases"/>
    <property type="match status" value="1"/>
</dbReference>
<dbReference type="SUPFAM" id="SSF46785">
    <property type="entry name" value="Winged helix' DNA-binding domain"/>
    <property type="match status" value="1"/>
</dbReference>
<evidence type="ECO:0000256" key="2">
    <source>
        <dbReference type="ARBA" id="ARBA00022737"/>
    </source>
</evidence>
<dbReference type="Pfam" id="PF00931">
    <property type="entry name" value="NB-ARC"/>
    <property type="match status" value="1"/>
</dbReference>
<reference evidence="9" key="1">
    <citation type="submission" date="2025-08" db="UniProtKB">
        <authorList>
            <consortium name="RefSeq"/>
        </authorList>
    </citation>
    <scope>IDENTIFICATION</scope>
    <source>
        <tissue evidence="9">Etiolated seedlings</tissue>
    </source>
</reference>
<proteinExistence type="predicted"/>
<dbReference type="InterPro" id="IPR042197">
    <property type="entry name" value="Apaf_helical"/>
</dbReference>
<dbReference type="PaxDb" id="3827-XP_004514300.1"/>
<dbReference type="PANTHER" id="PTHR11017">
    <property type="entry name" value="LEUCINE-RICH REPEAT-CONTAINING PROTEIN"/>
    <property type="match status" value="1"/>
</dbReference>
<evidence type="ECO:0000256" key="6">
    <source>
        <dbReference type="SAM" id="MobiDB-lite"/>
    </source>
</evidence>
<dbReference type="SUPFAM" id="SSF52540">
    <property type="entry name" value="P-loop containing nucleoside triphosphate hydrolases"/>
    <property type="match status" value="1"/>
</dbReference>